<evidence type="ECO:0000313" key="10">
    <source>
        <dbReference type="EMBL" id="PDH36913.1"/>
    </source>
</evidence>
<dbReference type="GO" id="GO:0009306">
    <property type="term" value="P:protein secretion"/>
    <property type="evidence" value="ECO:0007669"/>
    <property type="project" value="UniProtKB-UniRule"/>
</dbReference>
<evidence type="ECO:0000256" key="4">
    <source>
        <dbReference type="ARBA" id="ARBA00022692"/>
    </source>
</evidence>
<accession>A0A2A5WKU1</accession>
<dbReference type="InterPro" id="IPR001901">
    <property type="entry name" value="Translocase_SecE/Sec61-g"/>
</dbReference>
<dbReference type="InterPro" id="IPR038379">
    <property type="entry name" value="SecE_sf"/>
</dbReference>
<evidence type="ECO:0000256" key="9">
    <source>
        <dbReference type="HAMAP-Rule" id="MF_00422"/>
    </source>
</evidence>
<dbReference type="PROSITE" id="PS01067">
    <property type="entry name" value="SECE_SEC61G"/>
    <property type="match status" value="1"/>
</dbReference>
<evidence type="ECO:0000256" key="3">
    <source>
        <dbReference type="ARBA" id="ARBA00022475"/>
    </source>
</evidence>
<evidence type="ECO:0000256" key="8">
    <source>
        <dbReference type="ARBA" id="ARBA00023136"/>
    </source>
</evidence>
<evidence type="ECO:0000313" key="11">
    <source>
        <dbReference type="Proteomes" id="UP000219327"/>
    </source>
</evidence>
<keyword evidence="3 9" id="KW-1003">Cell membrane</keyword>
<comment type="subcellular location">
    <subcellularLocation>
        <location evidence="1">Membrane</location>
    </subcellularLocation>
</comment>
<dbReference type="GO" id="GO:0065002">
    <property type="term" value="P:intracellular protein transmembrane transport"/>
    <property type="evidence" value="ECO:0007669"/>
    <property type="project" value="UniProtKB-UniRule"/>
</dbReference>
<gene>
    <name evidence="9 10" type="primary">secE</name>
    <name evidence="10" type="ORF">CNE99_08875</name>
</gene>
<comment type="function">
    <text evidence="9">Essential subunit of the Sec protein translocation channel SecYEG. Clamps together the 2 halves of SecY. May contact the channel plug during translocation.</text>
</comment>
<reference evidence="10 11" key="1">
    <citation type="submission" date="2017-08" db="EMBL/GenBank/DDBJ databases">
        <title>Fine stratification of microbial communities through a metagenomic profile of the photic zone.</title>
        <authorList>
            <person name="Haro-Moreno J.M."/>
            <person name="Lopez-Perez M."/>
            <person name="De La Torre J."/>
            <person name="Picazo A."/>
            <person name="Camacho A."/>
            <person name="Rodriguez-Valera F."/>
        </authorList>
    </citation>
    <scope>NUCLEOTIDE SEQUENCE [LARGE SCALE GENOMIC DNA]</scope>
    <source>
        <strain evidence="10">MED-G24</strain>
    </source>
</reference>
<feature type="transmembrane region" description="Helical" evidence="9">
    <location>
        <begin position="38"/>
        <end position="57"/>
    </location>
</feature>
<evidence type="ECO:0000256" key="1">
    <source>
        <dbReference type="ARBA" id="ARBA00004370"/>
    </source>
</evidence>
<evidence type="ECO:0000256" key="2">
    <source>
        <dbReference type="ARBA" id="ARBA00022448"/>
    </source>
</evidence>
<comment type="subunit">
    <text evidence="9">Component of the Sec protein translocase complex. Heterotrimer consisting of SecY, SecE and SecG subunits. The heterotrimers can form oligomers, although 1 heterotrimer is thought to be able to translocate proteins. Interacts with the ribosome. Interacts with SecDF, and other proteins may be involved. Interacts with SecA.</text>
</comment>
<dbReference type="InterPro" id="IPR005807">
    <property type="entry name" value="SecE_bac"/>
</dbReference>
<evidence type="ECO:0000256" key="6">
    <source>
        <dbReference type="ARBA" id="ARBA00022989"/>
    </source>
</evidence>
<sequence>MNTKAETASKLDPVKWLLVLLVVGGGIYANAEYATTALVYRMLAGIGVLAVAVAVALQTAQGQSAWELAREARVEIRKVVWPTRQETTQTTLIVVGVVLLVGLMLWGMDSGLSWGIQAIIG</sequence>
<keyword evidence="7 9" id="KW-0811">Translocation</keyword>
<dbReference type="HAMAP" id="MF_00422">
    <property type="entry name" value="SecE"/>
    <property type="match status" value="1"/>
</dbReference>
<comment type="similarity">
    <text evidence="9">Belongs to the SecE/SEC61-gamma family.</text>
</comment>
<dbReference type="GO" id="GO:0043952">
    <property type="term" value="P:protein transport by the Sec complex"/>
    <property type="evidence" value="ECO:0007669"/>
    <property type="project" value="UniProtKB-UniRule"/>
</dbReference>
<dbReference type="AlphaFoldDB" id="A0A2A5WKU1"/>
<dbReference type="GO" id="GO:0008320">
    <property type="term" value="F:protein transmembrane transporter activity"/>
    <property type="evidence" value="ECO:0007669"/>
    <property type="project" value="UniProtKB-UniRule"/>
</dbReference>
<dbReference type="Gene3D" id="1.20.5.1030">
    <property type="entry name" value="Preprotein translocase secy subunit"/>
    <property type="match status" value="1"/>
</dbReference>
<organism evidence="10 11">
    <name type="scientific">OM182 bacterium MED-G24</name>
    <dbReference type="NCBI Taxonomy" id="1986255"/>
    <lineage>
        <taxon>Bacteria</taxon>
        <taxon>Pseudomonadati</taxon>
        <taxon>Pseudomonadota</taxon>
        <taxon>Gammaproteobacteria</taxon>
        <taxon>OMG group</taxon>
        <taxon>OM182 clade</taxon>
    </lineage>
</organism>
<keyword evidence="8 9" id="KW-0472">Membrane</keyword>
<protein>
    <recommendedName>
        <fullName evidence="9">Protein translocase subunit SecE</fullName>
    </recommendedName>
</protein>
<keyword evidence="4 9" id="KW-0812">Transmembrane</keyword>
<dbReference type="GO" id="GO:0005886">
    <property type="term" value="C:plasma membrane"/>
    <property type="evidence" value="ECO:0007669"/>
    <property type="project" value="UniProtKB-UniRule"/>
</dbReference>
<dbReference type="NCBIfam" id="TIGR00964">
    <property type="entry name" value="secE_bact"/>
    <property type="match status" value="1"/>
</dbReference>
<dbReference type="Pfam" id="PF00584">
    <property type="entry name" value="SecE"/>
    <property type="match status" value="1"/>
</dbReference>
<dbReference type="PANTHER" id="PTHR33910">
    <property type="entry name" value="PROTEIN TRANSLOCASE SUBUNIT SECE"/>
    <property type="match status" value="1"/>
</dbReference>
<dbReference type="EMBL" id="NTKD01000056">
    <property type="protein sequence ID" value="PDH36913.1"/>
    <property type="molecule type" value="Genomic_DNA"/>
</dbReference>
<feature type="transmembrane region" description="Helical" evidence="9">
    <location>
        <begin position="90"/>
        <end position="108"/>
    </location>
</feature>
<evidence type="ECO:0000256" key="7">
    <source>
        <dbReference type="ARBA" id="ARBA00023010"/>
    </source>
</evidence>
<comment type="caution">
    <text evidence="10">The sequence shown here is derived from an EMBL/GenBank/DDBJ whole genome shotgun (WGS) entry which is preliminary data.</text>
</comment>
<proteinExistence type="inferred from homology"/>
<dbReference type="GO" id="GO:0006605">
    <property type="term" value="P:protein targeting"/>
    <property type="evidence" value="ECO:0007669"/>
    <property type="project" value="UniProtKB-UniRule"/>
</dbReference>
<dbReference type="Proteomes" id="UP000219327">
    <property type="component" value="Unassembled WGS sequence"/>
</dbReference>
<name>A0A2A5WKU1_9GAMM</name>
<feature type="transmembrane region" description="Helical" evidence="9">
    <location>
        <begin position="14"/>
        <end position="31"/>
    </location>
</feature>
<dbReference type="PANTHER" id="PTHR33910:SF1">
    <property type="entry name" value="PROTEIN TRANSLOCASE SUBUNIT SECE"/>
    <property type="match status" value="1"/>
</dbReference>
<comment type="caution">
    <text evidence="9">Lacks conserved residue(s) required for the propagation of feature annotation.</text>
</comment>
<dbReference type="PRINTS" id="PR01650">
    <property type="entry name" value="SECETRNLCASE"/>
</dbReference>
<keyword evidence="6 9" id="KW-1133">Transmembrane helix</keyword>
<evidence type="ECO:0000256" key="5">
    <source>
        <dbReference type="ARBA" id="ARBA00022927"/>
    </source>
</evidence>
<keyword evidence="2 9" id="KW-0813">Transport</keyword>
<keyword evidence="5 9" id="KW-0653">Protein transport</keyword>